<keyword evidence="2" id="KW-1185">Reference proteome</keyword>
<name>B0DMI0_LACBS</name>
<dbReference type="Proteomes" id="UP000001194">
    <property type="component" value="Unassembled WGS sequence"/>
</dbReference>
<proteinExistence type="predicted"/>
<sequence length="242" mass="26883">MYEAANTGEHTPPFILSPANSLQTAQGGPIGKSLSILRYSSTRTFLGGSHRSLLPRLCDSISGDHVLSASAFGNHRGGPWLLGNFQASAMDLTPLPSSLSTSHGPYGLEIMGSGDRKMRRTIPYFCCAPTNVWGRFRYAWRMWRPAAIRILKSIGRRSVDSEDGAAEHLNLLLDSALDFGCRPHHGPDLSFVHQRVSYCTGTAKIKKQQLIVEWSRKKWEFDFDEISALKKPTTNKQHDGRV</sequence>
<evidence type="ECO:0000313" key="1">
    <source>
        <dbReference type="EMBL" id="EDR04190.1"/>
    </source>
</evidence>
<dbReference type="InParanoid" id="B0DMI0"/>
<dbReference type="GeneID" id="6080691"/>
<reference evidence="1 2" key="1">
    <citation type="journal article" date="2008" name="Nature">
        <title>The genome of Laccaria bicolor provides insights into mycorrhizal symbiosis.</title>
        <authorList>
            <person name="Martin F."/>
            <person name="Aerts A."/>
            <person name="Ahren D."/>
            <person name="Brun A."/>
            <person name="Danchin E.G.J."/>
            <person name="Duchaussoy F."/>
            <person name="Gibon J."/>
            <person name="Kohler A."/>
            <person name="Lindquist E."/>
            <person name="Pereda V."/>
            <person name="Salamov A."/>
            <person name="Shapiro H.J."/>
            <person name="Wuyts J."/>
            <person name="Blaudez D."/>
            <person name="Buee M."/>
            <person name="Brokstein P."/>
            <person name="Canbaeck B."/>
            <person name="Cohen D."/>
            <person name="Courty P.E."/>
            <person name="Coutinho P.M."/>
            <person name="Delaruelle C."/>
            <person name="Detter J.C."/>
            <person name="Deveau A."/>
            <person name="DiFazio S."/>
            <person name="Duplessis S."/>
            <person name="Fraissinet-Tachet L."/>
            <person name="Lucic E."/>
            <person name="Frey-Klett P."/>
            <person name="Fourrey C."/>
            <person name="Feussner I."/>
            <person name="Gay G."/>
            <person name="Grimwood J."/>
            <person name="Hoegger P.J."/>
            <person name="Jain P."/>
            <person name="Kilaru S."/>
            <person name="Labbe J."/>
            <person name="Lin Y.C."/>
            <person name="Legue V."/>
            <person name="Le Tacon F."/>
            <person name="Marmeisse R."/>
            <person name="Melayah D."/>
            <person name="Montanini B."/>
            <person name="Muratet M."/>
            <person name="Nehls U."/>
            <person name="Niculita-Hirzel H."/>
            <person name="Oudot-Le Secq M.P."/>
            <person name="Peter M."/>
            <person name="Quesneville H."/>
            <person name="Rajashekar B."/>
            <person name="Reich M."/>
            <person name="Rouhier N."/>
            <person name="Schmutz J."/>
            <person name="Yin T."/>
            <person name="Chalot M."/>
            <person name="Henrissat B."/>
            <person name="Kuees U."/>
            <person name="Lucas S."/>
            <person name="Van de Peer Y."/>
            <person name="Podila G.K."/>
            <person name="Polle A."/>
            <person name="Pukkila P.J."/>
            <person name="Richardson P.M."/>
            <person name="Rouze P."/>
            <person name="Sanders I.R."/>
            <person name="Stajich J.E."/>
            <person name="Tunlid A."/>
            <person name="Tuskan G."/>
            <person name="Grigoriev I.V."/>
        </authorList>
    </citation>
    <scope>NUCLEOTIDE SEQUENCE [LARGE SCALE GENOMIC DNA]</scope>
    <source>
        <strain evidence="2">S238N-H82 / ATCC MYA-4686</strain>
    </source>
</reference>
<gene>
    <name evidence="1" type="ORF">LACBIDRAFT_330798</name>
</gene>
<dbReference type="HOGENOM" id="CLU_1147357_0_0_1"/>
<dbReference type="EMBL" id="DS547119">
    <property type="protein sequence ID" value="EDR04190.1"/>
    <property type="molecule type" value="Genomic_DNA"/>
</dbReference>
<evidence type="ECO:0000313" key="2">
    <source>
        <dbReference type="Proteomes" id="UP000001194"/>
    </source>
</evidence>
<organism evidence="2">
    <name type="scientific">Laccaria bicolor (strain S238N-H82 / ATCC MYA-4686)</name>
    <name type="common">Bicoloured deceiver</name>
    <name type="synonym">Laccaria laccata var. bicolor</name>
    <dbReference type="NCBI Taxonomy" id="486041"/>
    <lineage>
        <taxon>Eukaryota</taxon>
        <taxon>Fungi</taxon>
        <taxon>Dikarya</taxon>
        <taxon>Basidiomycota</taxon>
        <taxon>Agaricomycotina</taxon>
        <taxon>Agaricomycetes</taxon>
        <taxon>Agaricomycetidae</taxon>
        <taxon>Agaricales</taxon>
        <taxon>Agaricineae</taxon>
        <taxon>Hydnangiaceae</taxon>
        <taxon>Laccaria</taxon>
    </lineage>
</organism>
<protein>
    <submittedName>
        <fullName evidence="1">Predicted protein</fullName>
    </submittedName>
</protein>
<dbReference type="KEGG" id="lbc:LACBIDRAFT_330798"/>
<dbReference type="RefSeq" id="XP_001885081.1">
    <property type="nucleotide sequence ID" value="XM_001885046.1"/>
</dbReference>
<dbReference type="AlphaFoldDB" id="B0DMI0"/>
<accession>B0DMI0</accession>